<evidence type="ECO:0000256" key="3">
    <source>
        <dbReference type="ARBA" id="ARBA00023002"/>
    </source>
</evidence>
<dbReference type="SUPFAM" id="SSF51735">
    <property type="entry name" value="NAD(P)-binding Rossmann-fold domains"/>
    <property type="match status" value="1"/>
</dbReference>
<dbReference type="Proteomes" id="UP001521116">
    <property type="component" value="Unassembled WGS sequence"/>
</dbReference>
<evidence type="ECO:0000259" key="4">
    <source>
        <dbReference type="Pfam" id="PF08240"/>
    </source>
</evidence>
<dbReference type="InterPro" id="IPR011032">
    <property type="entry name" value="GroES-like_sf"/>
</dbReference>
<dbReference type="Pfam" id="PF08240">
    <property type="entry name" value="ADH_N"/>
    <property type="match status" value="1"/>
</dbReference>
<evidence type="ECO:0000313" key="5">
    <source>
        <dbReference type="EMBL" id="KAL1620477.1"/>
    </source>
</evidence>
<name>A0ABR3SGR0_9PEZI</name>
<evidence type="ECO:0000256" key="1">
    <source>
        <dbReference type="ARBA" id="ARBA00008072"/>
    </source>
</evidence>
<organism evidence="5 6">
    <name type="scientific">Neofusicoccum ribis</name>
    <dbReference type="NCBI Taxonomy" id="45134"/>
    <lineage>
        <taxon>Eukaryota</taxon>
        <taxon>Fungi</taxon>
        <taxon>Dikarya</taxon>
        <taxon>Ascomycota</taxon>
        <taxon>Pezizomycotina</taxon>
        <taxon>Dothideomycetes</taxon>
        <taxon>Dothideomycetes incertae sedis</taxon>
        <taxon>Botryosphaeriales</taxon>
        <taxon>Botryosphaeriaceae</taxon>
        <taxon>Neofusicoccum</taxon>
    </lineage>
</organism>
<dbReference type="InterPro" id="IPR036291">
    <property type="entry name" value="NAD(P)-bd_dom_sf"/>
</dbReference>
<dbReference type="SUPFAM" id="SSF50129">
    <property type="entry name" value="GroES-like"/>
    <property type="match status" value="1"/>
</dbReference>
<dbReference type="InterPro" id="IPR013154">
    <property type="entry name" value="ADH-like_N"/>
</dbReference>
<dbReference type="EMBL" id="JAJVDC020000168">
    <property type="protein sequence ID" value="KAL1620477.1"/>
    <property type="molecule type" value="Genomic_DNA"/>
</dbReference>
<dbReference type="Gene3D" id="3.40.50.720">
    <property type="entry name" value="NAD(P)-binding Rossmann-like Domain"/>
    <property type="match status" value="1"/>
</dbReference>
<dbReference type="PANTHER" id="PTHR43482:SF2">
    <property type="entry name" value="ZINC-BINDING DEHYDROGENASE FAMILY, PUTATIVE (AFU_ORTHOLOGUE AFUA_3G15030)-RELATED"/>
    <property type="match status" value="1"/>
</dbReference>
<feature type="domain" description="Alcohol dehydrogenase-like N-terminal" evidence="4">
    <location>
        <begin position="94"/>
        <end position="170"/>
    </location>
</feature>
<gene>
    <name evidence="5" type="ORF">SLS56_009656</name>
</gene>
<dbReference type="InterPro" id="IPR052585">
    <property type="entry name" value="Lipid_raft_assoc_Zn_ADH"/>
</dbReference>
<sequence>MIGQAEVRAPTWGVYADLKRHLSVADLKASAAATAAVGGAVKPVVEMAFRAKEHREQQPRQSIPTTQTVLLLYQPRTRYALTPKHDTPSLHFEDEVLVKVQAVGLNPIDWKAPDFGFGIPTLPYISGRDFVGTVVHAHPSSPFQPSDLVLAVSTDYRDVRKSAFQQYAVAHTFNICRVPANIAPSAGASLGVAFVAAALSLGICFGVDFSPSGGPDYFSLARSVPAAALPPDVLHEAHAGVAPAERTRPGDWVALWGGSSTTSLYVLQLARLAGLRVVAVGDVAKHGARLVERGAALWVDSHDPARAVEIIRGVTGGRLRFAVDTAGRESAARLVEALDVDGARREGARAHLVGLAANPKETRDGLAMHAVPIKLFHEVPAVGRETMAWLERLLAEGLLTPPEVVVEKSGLAGVNAALDRMRRGEISGQRLVVELD</sequence>
<keyword evidence="3" id="KW-0560">Oxidoreductase</keyword>
<dbReference type="CDD" id="cd08249">
    <property type="entry name" value="enoyl_reductase_like"/>
    <property type="match status" value="1"/>
</dbReference>
<proteinExistence type="inferred from homology"/>
<dbReference type="PANTHER" id="PTHR43482">
    <property type="entry name" value="PROTEIN AST1-RELATED"/>
    <property type="match status" value="1"/>
</dbReference>
<comment type="similarity">
    <text evidence="1">Belongs to the zinc-containing alcohol dehydrogenase family.</text>
</comment>
<evidence type="ECO:0000256" key="2">
    <source>
        <dbReference type="ARBA" id="ARBA00011245"/>
    </source>
</evidence>
<accession>A0ABR3SGR0</accession>
<dbReference type="InterPro" id="IPR047122">
    <property type="entry name" value="Trans-enoyl_RdTase-like"/>
</dbReference>
<dbReference type="Gene3D" id="3.90.180.10">
    <property type="entry name" value="Medium-chain alcohol dehydrogenases, catalytic domain"/>
    <property type="match status" value="1"/>
</dbReference>
<keyword evidence="6" id="KW-1185">Reference proteome</keyword>
<protein>
    <recommendedName>
        <fullName evidence="4">Alcohol dehydrogenase-like N-terminal domain-containing protein</fullName>
    </recommendedName>
</protein>
<comment type="subunit">
    <text evidence="2">Monomer.</text>
</comment>
<evidence type="ECO:0000313" key="6">
    <source>
        <dbReference type="Proteomes" id="UP001521116"/>
    </source>
</evidence>
<reference evidence="5 6" key="1">
    <citation type="submission" date="2024-02" db="EMBL/GenBank/DDBJ databases">
        <title>De novo assembly and annotation of 12 fungi associated with fruit tree decline syndrome in Ontario, Canada.</title>
        <authorList>
            <person name="Sulman M."/>
            <person name="Ellouze W."/>
            <person name="Ilyukhin E."/>
        </authorList>
    </citation>
    <scope>NUCLEOTIDE SEQUENCE [LARGE SCALE GENOMIC DNA]</scope>
    <source>
        <strain evidence="5 6">M1-105</strain>
    </source>
</reference>
<comment type="caution">
    <text evidence="5">The sequence shown here is derived from an EMBL/GenBank/DDBJ whole genome shotgun (WGS) entry which is preliminary data.</text>
</comment>